<dbReference type="PATRIC" id="fig|29343.3.peg.1820"/>
<keyword evidence="2" id="KW-0479">Metal-binding</keyword>
<evidence type="ECO:0000256" key="4">
    <source>
        <dbReference type="ARBA" id="ARBA00023014"/>
    </source>
</evidence>
<reference evidence="7" key="1">
    <citation type="submission" date="2014-07" db="EMBL/GenBank/DDBJ databases">
        <authorList>
            <person name="Wibberg D."/>
        </authorList>
    </citation>
    <scope>NUCLEOTIDE SEQUENCE [LARGE SCALE GENOMIC DNA]</scope>
    <source>
        <strain evidence="7">DG5</strain>
    </source>
</reference>
<keyword evidence="4" id="KW-0411">Iron-sulfur</keyword>
<dbReference type="GO" id="GO:0003824">
    <property type="term" value="F:catalytic activity"/>
    <property type="evidence" value="ECO:0007669"/>
    <property type="project" value="InterPro"/>
</dbReference>
<dbReference type="Gene3D" id="1.10.1670.10">
    <property type="entry name" value="Helix-hairpin-Helix base-excision DNA repair enzymes (C-terminal)"/>
    <property type="match status" value="1"/>
</dbReference>
<evidence type="ECO:0000259" key="5">
    <source>
        <dbReference type="SMART" id="SM00478"/>
    </source>
</evidence>
<dbReference type="SMART" id="SM00478">
    <property type="entry name" value="ENDO3c"/>
    <property type="match status" value="1"/>
</dbReference>
<dbReference type="PANTHER" id="PTHR10359:SF19">
    <property type="entry name" value="DNA REPAIR GLYCOSYLASE MJ1434-RELATED"/>
    <property type="match status" value="1"/>
</dbReference>
<dbReference type="OrthoDB" id="9802365at2"/>
<dbReference type="GO" id="GO:0046872">
    <property type="term" value="F:metal ion binding"/>
    <property type="evidence" value="ECO:0007669"/>
    <property type="project" value="UniProtKB-KW"/>
</dbReference>
<dbReference type="CDD" id="cd00056">
    <property type="entry name" value="ENDO3c"/>
    <property type="match status" value="1"/>
</dbReference>
<dbReference type="Pfam" id="PF00730">
    <property type="entry name" value="HhH-GPD"/>
    <property type="match status" value="1"/>
</dbReference>
<dbReference type="HOGENOM" id="CLU_012862_6_0_9"/>
<dbReference type="InterPro" id="IPR023170">
    <property type="entry name" value="HhH_base_excis_C"/>
</dbReference>
<keyword evidence="3" id="KW-0408">Iron</keyword>
<dbReference type="InterPro" id="IPR011257">
    <property type="entry name" value="DNA_glycosylase"/>
</dbReference>
<dbReference type="Gene3D" id="1.10.340.30">
    <property type="entry name" value="Hypothetical protein, domain 2"/>
    <property type="match status" value="1"/>
</dbReference>
<keyword evidence="7" id="KW-1185">Reference proteome</keyword>
<gene>
    <name evidence="6" type="ORF">CCDG5_1725</name>
</gene>
<dbReference type="GO" id="GO:0051539">
    <property type="term" value="F:4 iron, 4 sulfur cluster binding"/>
    <property type="evidence" value="ECO:0007669"/>
    <property type="project" value="UniProtKB-KW"/>
</dbReference>
<feature type="domain" description="HhH-GPD" evidence="5">
    <location>
        <begin position="34"/>
        <end position="189"/>
    </location>
</feature>
<name>A0A078KR03_9FIRM</name>
<keyword evidence="1" id="KW-0004">4Fe-4S</keyword>
<evidence type="ECO:0000313" key="6">
    <source>
        <dbReference type="EMBL" id="CDZ24833.1"/>
    </source>
</evidence>
<proteinExistence type="predicted"/>
<evidence type="ECO:0000313" key="7">
    <source>
        <dbReference type="Proteomes" id="UP000032431"/>
    </source>
</evidence>
<evidence type="ECO:0000256" key="2">
    <source>
        <dbReference type="ARBA" id="ARBA00022723"/>
    </source>
</evidence>
<sequence>MNLKDIFEKLYKAYGPQHWWPAETPFEMMTGAILTQNTAWSNVEKAILNFGGRLSPEFVLGIDTEELAQIIRPSGFFNQKAQRLKHLAEWFKIYDFDIDRIKSLDPESIRQELLSISGVGPETADSIMLYAFDFPYFVVDAYTRRIFSRLGFELPDGYEEIRSLFENSLERDADLFGEYHALIVRLAKEHCKKVPDCSGCPLSDICRYKLKADVRK</sequence>
<dbReference type="EMBL" id="LM995447">
    <property type="protein sequence ID" value="CDZ24833.1"/>
    <property type="molecule type" value="Genomic_DNA"/>
</dbReference>
<evidence type="ECO:0000256" key="3">
    <source>
        <dbReference type="ARBA" id="ARBA00023004"/>
    </source>
</evidence>
<dbReference type="SUPFAM" id="SSF48150">
    <property type="entry name" value="DNA-glycosylase"/>
    <property type="match status" value="1"/>
</dbReference>
<dbReference type="InterPro" id="IPR003265">
    <property type="entry name" value="HhH-GPD_domain"/>
</dbReference>
<dbReference type="AlphaFoldDB" id="A0A078KR03"/>
<dbReference type="KEGG" id="ccel:CCDG5_1725"/>
<organism evidence="6 7">
    <name type="scientific">[Clostridium] cellulosi</name>
    <dbReference type="NCBI Taxonomy" id="29343"/>
    <lineage>
        <taxon>Bacteria</taxon>
        <taxon>Bacillati</taxon>
        <taxon>Bacillota</taxon>
        <taxon>Clostridia</taxon>
        <taxon>Eubacteriales</taxon>
        <taxon>Oscillospiraceae</taxon>
        <taxon>Oscillospiraceae incertae sedis</taxon>
    </lineage>
</organism>
<dbReference type="PANTHER" id="PTHR10359">
    <property type="entry name" value="A/G-SPECIFIC ADENINE GLYCOSYLASE/ENDONUCLEASE III"/>
    <property type="match status" value="1"/>
</dbReference>
<accession>A0A078KR03</accession>
<evidence type="ECO:0000256" key="1">
    <source>
        <dbReference type="ARBA" id="ARBA00022485"/>
    </source>
</evidence>
<dbReference type="GO" id="GO:0006284">
    <property type="term" value="P:base-excision repair"/>
    <property type="evidence" value="ECO:0007669"/>
    <property type="project" value="InterPro"/>
</dbReference>
<protein>
    <submittedName>
        <fullName evidence="6">HhH-GPD family protein</fullName>
    </submittedName>
</protein>
<dbReference type="PIRSF" id="PIRSF001435">
    <property type="entry name" value="Nth"/>
    <property type="match status" value="1"/>
</dbReference>
<dbReference type="STRING" id="29343.CCDG5_1725"/>
<dbReference type="Proteomes" id="UP000032431">
    <property type="component" value="Chromosome I"/>
</dbReference>